<dbReference type="AlphaFoldDB" id="A0A6M3L0F9"/>
<protein>
    <submittedName>
        <fullName evidence="1">Uncharacterized protein</fullName>
    </submittedName>
</protein>
<gene>
    <name evidence="1" type="ORF">MM415B03045_0009</name>
</gene>
<proteinExistence type="predicted"/>
<evidence type="ECO:0000313" key="1">
    <source>
        <dbReference type="EMBL" id="QJA87144.1"/>
    </source>
</evidence>
<organism evidence="1">
    <name type="scientific">viral metagenome</name>
    <dbReference type="NCBI Taxonomy" id="1070528"/>
    <lineage>
        <taxon>unclassified sequences</taxon>
        <taxon>metagenomes</taxon>
        <taxon>organismal metagenomes</taxon>
    </lineage>
</organism>
<dbReference type="EMBL" id="MT142684">
    <property type="protein sequence ID" value="QJA87144.1"/>
    <property type="molecule type" value="Genomic_DNA"/>
</dbReference>
<reference evidence="1" key="1">
    <citation type="submission" date="2020-03" db="EMBL/GenBank/DDBJ databases">
        <title>The deep terrestrial virosphere.</title>
        <authorList>
            <person name="Holmfeldt K."/>
            <person name="Nilsson E."/>
            <person name="Simone D."/>
            <person name="Lopez-Fernandez M."/>
            <person name="Wu X."/>
            <person name="de Brujin I."/>
            <person name="Lundin D."/>
            <person name="Andersson A."/>
            <person name="Bertilsson S."/>
            <person name="Dopson M."/>
        </authorList>
    </citation>
    <scope>NUCLEOTIDE SEQUENCE</scope>
    <source>
        <strain evidence="1">MM415B03045</strain>
    </source>
</reference>
<sequence>MFASDWKLATLDYDRSATEFTGDDVDRFTDLVDLGDNYEYITVFIPALSASGTVAPWVQRDGLIATVPVVVHILDDDATGSFAHATSSGAGSVVVTFKIGGCRYLRIYVAADQTANRLFYLRGFNRVAYGT</sequence>
<accession>A0A6M3L0F9</accession>
<name>A0A6M3L0F9_9ZZZZ</name>